<comment type="caution">
    <text evidence="2">The sequence shown here is derived from an EMBL/GenBank/DDBJ whole genome shotgun (WGS) entry which is preliminary data.</text>
</comment>
<organism evidence="2 3">
    <name type="scientific">Trichomonascus ciferrii</name>
    <dbReference type="NCBI Taxonomy" id="44093"/>
    <lineage>
        <taxon>Eukaryota</taxon>
        <taxon>Fungi</taxon>
        <taxon>Dikarya</taxon>
        <taxon>Ascomycota</taxon>
        <taxon>Saccharomycotina</taxon>
        <taxon>Dipodascomycetes</taxon>
        <taxon>Dipodascales</taxon>
        <taxon>Trichomonascaceae</taxon>
        <taxon>Trichomonascus</taxon>
        <taxon>Trichomonascus ciferrii complex</taxon>
    </lineage>
</organism>
<feature type="compositionally biased region" description="Polar residues" evidence="1">
    <location>
        <begin position="150"/>
        <end position="172"/>
    </location>
</feature>
<feature type="compositionally biased region" description="Polar residues" evidence="1">
    <location>
        <begin position="105"/>
        <end position="118"/>
    </location>
</feature>
<feature type="compositionally biased region" description="Low complexity" evidence="1">
    <location>
        <begin position="76"/>
        <end position="93"/>
    </location>
</feature>
<dbReference type="Proteomes" id="UP000761534">
    <property type="component" value="Unassembled WGS sequence"/>
</dbReference>
<feature type="region of interest" description="Disordered" evidence="1">
    <location>
        <begin position="71"/>
        <end position="298"/>
    </location>
</feature>
<dbReference type="AlphaFoldDB" id="A0A642V6E0"/>
<reference evidence="2" key="1">
    <citation type="journal article" date="2019" name="G3 (Bethesda)">
        <title>Genome Assemblies of Two Rare Opportunistic Yeast Pathogens: Diutina rugosa (syn. Candida rugosa) and Trichomonascus ciferrii (syn. Candida ciferrii).</title>
        <authorList>
            <person name="Mixao V."/>
            <person name="Saus E."/>
            <person name="Hansen A.P."/>
            <person name="Lass-Florl C."/>
            <person name="Gabaldon T."/>
        </authorList>
    </citation>
    <scope>NUCLEOTIDE SEQUENCE</scope>
    <source>
        <strain evidence="2">CBS 4856</strain>
    </source>
</reference>
<name>A0A642V6E0_9ASCO</name>
<evidence type="ECO:0000313" key="3">
    <source>
        <dbReference type="Proteomes" id="UP000761534"/>
    </source>
</evidence>
<gene>
    <name evidence="2" type="ORF">TRICI_002520</name>
</gene>
<sequence length="482" mass="54501">MVHRVSLRTSNKEKLIDLTTRLVLEKTVNHREFTTAENGIHVSVFEFEERAVVFDLVKELDNDISWNYELVQPGSENHNNNKNNENDGNSNNEKTTSNDTDESKNNNGTATKEQTTPPGTAELKQAKAPSLEKNGKYQFLVRPTFKTLPKSPQTMSSNPTPTPRITDSNIRSASPPRDQDRTQKSPNATPKTIDSKVRTSSPVIYSTELSRKGSKSVTTTPRTIDTTIRPPSSPPGRHLSPNLSNRIGTSSPPRQSKDLSSRISRRNPVPDETQRSIMEEHISSRTNGHGKRKSVHLSEQDCDRIKIPRGEAKQLAMTSEAQPIPVERKETTNIPVSRIQSNQNIVIQHQEQEPRNIALDWMFYYKILLIRNEPHSQTSGPIHLHIHGYTFRVIFELVSLKCKVTVYYEGCSNVVVSVMKTAITAISALPGQESQCVPSKDSEKYVTISPETPRHEQIGSFEFPMVWKLREKRLFYILMKIS</sequence>
<proteinExistence type="predicted"/>
<evidence type="ECO:0000256" key="1">
    <source>
        <dbReference type="SAM" id="MobiDB-lite"/>
    </source>
</evidence>
<accession>A0A642V6E0</accession>
<feature type="compositionally biased region" description="Basic and acidic residues" evidence="1">
    <location>
        <begin position="268"/>
        <end position="283"/>
    </location>
</feature>
<feature type="compositionally biased region" description="Low complexity" evidence="1">
    <location>
        <begin position="218"/>
        <end position="230"/>
    </location>
</feature>
<feature type="compositionally biased region" description="Polar residues" evidence="1">
    <location>
        <begin position="241"/>
        <end position="254"/>
    </location>
</feature>
<dbReference type="VEuPathDB" id="FungiDB:TRICI_002520"/>
<feature type="compositionally biased region" description="Polar residues" evidence="1">
    <location>
        <begin position="184"/>
        <end position="208"/>
    </location>
</feature>
<evidence type="ECO:0000313" key="2">
    <source>
        <dbReference type="EMBL" id="KAA8915336.1"/>
    </source>
</evidence>
<dbReference type="EMBL" id="SWFS01000173">
    <property type="protein sequence ID" value="KAA8915336.1"/>
    <property type="molecule type" value="Genomic_DNA"/>
</dbReference>
<keyword evidence="3" id="KW-1185">Reference proteome</keyword>
<protein>
    <submittedName>
        <fullName evidence="2">Uncharacterized protein</fullName>
    </submittedName>
</protein>